<evidence type="ECO:0000256" key="5">
    <source>
        <dbReference type="SAM" id="Coils"/>
    </source>
</evidence>
<gene>
    <name evidence="7" type="ORF">HJG54_06320</name>
</gene>
<accession>A0AA96WJI5</accession>
<evidence type="ECO:0000259" key="6">
    <source>
        <dbReference type="PROSITE" id="PS50983"/>
    </source>
</evidence>
<protein>
    <submittedName>
        <fullName evidence="7">ABC transporter substrate-binding protein</fullName>
    </submittedName>
</protein>
<proteinExistence type="inferred from homology"/>
<keyword evidence="3" id="KW-0813">Transport</keyword>
<dbReference type="PROSITE" id="PS50983">
    <property type="entry name" value="FE_B12_PBP"/>
    <property type="match status" value="1"/>
</dbReference>
<evidence type="ECO:0000256" key="2">
    <source>
        <dbReference type="ARBA" id="ARBA00008814"/>
    </source>
</evidence>
<dbReference type="InterPro" id="IPR002491">
    <property type="entry name" value="ABC_transptr_periplasmic_BD"/>
</dbReference>
<dbReference type="InterPro" id="IPR051313">
    <property type="entry name" value="Bact_iron-sidero_bind"/>
</dbReference>
<dbReference type="PANTHER" id="PTHR30532:SF1">
    <property type="entry name" value="IRON(3+)-HYDROXAMATE-BINDING PROTEIN FHUD"/>
    <property type="match status" value="1"/>
</dbReference>
<dbReference type="GO" id="GO:0030288">
    <property type="term" value="C:outer membrane-bounded periplasmic space"/>
    <property type="evidence" value="ECO:0007669"/>
    <property type="project" value="TreeGrafter"/>
</dbReference>
<dbReference type="Gene3D" id="3.40.50.1980">
    <property type="entry name" value="Nitrogenase molybdenum iron protein domain"/>
    <property type="match status" value="2"/>
</dbReference>
<keyword evidence="4" id="KW-0732">Signal</keyword>
<dbReference type="EMBL" id="CP053586">
    <property type="protein sequence ID" value="WNZ22511.1"/>
    <property type="molecule type" value="Genomic_DNA"/>
</dbReference>
<sequence length="336" mass="38333">MQQTQIIHLNQPAERIVCLTATGIDVLAELGLEPVGYLSQGIADRPEFYGERAQQFTPIGSWMLPNLKGIRNLQPDLILGWEFPHRFYQRWLRQIAPTYLMSGSGYNTALTRLRDVAQLTGRMTEAEAAIQQLETQLETCRTTIPVHHKKTMLMMGGSTLNCLYRRFIVETNAGTFGNLLQSLTYYPWIEPTGQRMEPGLMTVSLNRILQINPDVIFVQTYPPSVAPLSQQLANHPIWKQLKAVQTHQVHEVEQFWHSGNGTRLIRLMLNQLLPIIYPQLFPQPPLNSIDTKGHGYGDPFCRNGEWWAFPPNGVMPVRIRDVLASNNVQVHDEQEQ</sequence>
<keyword evidence="5" id="KW-0175">Coiled coil</keyword>
<dbReference type="GO" id="GO:1901678">
    <property type="term" value="P:iron coordination entity transport"/>
    <property type="evidence" value="ECO:0007669"/>
    <property type="project" value="UniProtKB-ARBA"/>
</dbReference>
<evidence type="ECO:0000313" key="7">
    <source>
        <dbReference type="EMBL" id="WNZ22511.1"/>
    </source>
</evidence>
<evidence type="ECO:0000256" key="3">
    <source>
        <dbReference type="ARBA" id="ARBA00022448"/>
    </source>
</evidence>
<dbReference type="AlphaFoldDB" id="A0AA96WJI5"/>
<dbReference type="PANTHER" id="PTHR30532">
    <property type="entry name" value="IRON III DICITRATE-BINDING PERIPLASMIC PROTEIN"/>
    <property type="match status" value="1"/>
</dbReference>
<name>A0AA96WJI5_9CYAN</name>
<comment type="similarity">
    <text evidence="2">Belongs to the bacterial solute-binding protein 8 family.</text>
</comment>
<organism evidence="7">
    <name type="scientific">Leptolyngbya sp. NK1-12</name>
    <dbReference type="NCBI Taxonomy" id="2547451"/>
    <lineage>
        <taxon>Bacteria</taxon>
        <taxon>Bacillati</taxon>
        <taxon>Cyanobacteriota</taxon>
        <taxon>Cyanophyceae</taxon>
        <taxon>Leptolyngbyales</taxon>
        <taxon>Leptolyngbyaceae</taxon>
        <taxon>Leptolyngbya group</taxon>
        <taxon>Leptolyngbya</taxon>
    </lineage>
</organism>
<comment type="subcellular location">
    <subcellularLocation>
        <location evidence="1">Cell envelope</location>
    </subcellularLocation>
</comment>
<feature type="coiled-coil region" evidence="5">
    <location>
        <begin position="116"/>
        <end position="143"/>
    </location>
</feature>
<dbReference type="SUPFAM" id="SSF53807">
    <property type="entry name" value="Helical backbone' metal receptor"/>
    <property type="match status" value="1"/>
</dbReference>
<evidence type="ECO:0000256" key="4">
    <source>
        <dbReference type="ARBA" id="ARBA00022729"/>
    </source>
</evidence>
<dbReference type="RefSeq" id="WP_316433974.1">
    <property type="nucleotide sequence ID" value="NZ_CP053586.1"/>
</dbReference>
<feature type="domain" description="Fe/B12 periplasmic-binding" evidence="6">
    <location>
        <begin position="15"/>
        <end position="280"/>
    </location>
</feature>
<dbReference type="Pfam" id="PF01497">
    <property type="entry name" value="Peripla_BP_2"/>
    <property type="match status" value="1"/>
</dbReference>
<evidence type="ECO:0000256" key="1">
    <source>
        <dbReference type="ARBA" id="ARBA00004196"/>
    </source>
</evidence>
<reference evidence="7" key="1">
    <citation type="submission" date="2020-05" db="EMBL/GenBank/DDBJ databases">
        <authorList>
            <person name="Zhu T."/>
            <person name="Keshari N."/>
            <person name="Lu X."/>
        </authorList>
    </citation>
    <scope>NUCLEOTIDE SEQUENCE</scope>
    <source>
        <strain evidence="7">NK1-12</strain>
    </source>
</reference>